<accession>A0A9Q5HRA0</accession>
<dbReference type="PANTHER" id="PTHR12400:SF21">
    <property type="entry name" value="KINASE"/>
    <property type="match status" value="1"/>
</dbReference>
<dbReference type="InterPro" id="IPR005522">
    <property type="entry name" value="IPK"/>
</dbReference>
<dbReference type="EC" id="2.7.-.-" evidence="4"/>
<reference evidence="6" key="1">
    <citation type="submission" date="2016-06" db="EMBL/GenBank/DDBJ databases">
        <title>Draft Genome sequence of the fungus Inonotus baumii.</title>
        <authorList>
            <person name="Zhu H."/>
            <person name="Lin W."/>
        </authorList>
    </citation>
    <scope>NUCLEOTIDE SEQUENCE</scope>
    <source>
        <strain evidence="6">821</strain>
    </source>
</reference>
<keyword evidence="7" id="KW-1185">Reference proteome</keyword>
<evidence type="ECO:0000256" key="4">
    <source>
        <dbReference type="RuleBase" id="RU363090"/>
    </source>
</evidence>
<dbReference type="GO" id="GO:0046854">
    <property type="term" value="P:phosphatidylinositol phosphate biosynthetic process"/>
    <property type="evidence" value="ECO:0007669"/>
    <property type="project" value="TreeGrafter"/>
</dbReference>
<dbReference type="OrthoDB" id="2573163at2759"/>
<sequence length="974" mass="108835">MLCCPSSFSETLCPSTSPQLADFLLASTSLRLAENLVHLPLSSMTTSPDATPSQRSPSPSQFSSCCPASPEPLTPGDDDYGGSEYFALHSSDETPTHPPLTRAFQNDSQKRSSISDSDETGARKRQQVLLHPEPESEYPAHNVEDLALSDYLPHIPLRPFRNQVGGHTAIYKFTKRAVHIWTLVLSAWTTVSFLFSIPLVSRENLFYEAVERDFPELLEFIPRYLGVVLVNYRRVRRSSKGYRKALPHSTEQFDGFTKSKSTPNVCSEKSDIRVSLEPRAHRSATSQSLQNTLPHTPSHRNSAYYSALEDEETDAEFPEVVLDENRHIVPEWLLKGRGWRSELRQSISSDGTHEYARHRLLHGQHDSGTASTPDLASAPGFSGNDKACKRGAKICAGRSSLSTVTKGDEYLYEQSFGAPTPVNSPEDSRGTSPLMRASASEGDAAGFSPPRPHIRVSATNFGAGGGVTGLFGGTGSTVVNTKLRDHVFGAILRSFYRRTRSQHDQRAAWSEDEGDIADGEYEGKSMFRRSRSSRRRRPTHRYRPSVVDRIKDEDVHAMRHVQSDDECTSQTRRSRMTNGIFSEPASSISFPHTVSAEPDNQRSSYDDDQGALCPRSPKRASETSPEECFSRQEHFILMEDLTGRLRKPCVLDLKMGTRQYGVDATPAKKKSQRKKCDRTTSRTLGARMCGMQVWDRASETYRCQDKYKGREIKSEEFCSVLSSFLNDGEKFMAYHIPGILQKLYALAEIVNRLVGYRFYGCSLLFIYDGDPEAQDAARAYFCERPSSRKKRGESVTRRGTDSRKAAQTLRRSHSADLILSPPDKPESDSNGLSIPTRKRGRGEVSVRIVDFAHTTTGNDYVTLPPDGREMQKAGEVSSGKGYQADVDAETGLIYARYPPHYPERPDRGFLFGLKNLTETLERLWDEERIRRMKASRDDPSAIALQLPPVNSEGKAIFDRIFGPPGEEDLGEIST</sequence>
<dbReference type="InterPro" id="IPR038286">
    <property type="entry name" value="IPK_sf"/>
</dbReference>
<dbReference type="GO" id="GO:0008440">
    <property type="term" value="F:inositol-1,4,5-trisphosphate 3-kinase activity"/>
    <property type="evidence" value="ECO:0007669"/>
    <property type="project" value="TreeGrafter"/>
</dbReference>
<feature type="compositionally biased region" description="Polar residues" evidence="5">
    <location>
        <begin position="103"/>
        <end position="115"/>
    </location>
</feature>
<dbReference type="Proteomes" id="UP000757232">
    <property type="component" value="Unassembled WGS sequence"/>
</dbReference>
<feature type="region of interest" description="Disordered" evidence="5">
    <location>
        <begin position="278"/>
        <end position="300"/>
    </location>
</feature>
<comment type="caution">
    <text evidence="6">The sequence shown here is derived from an EMBL/GenBank/DDBJ whole genome shotgun (WGS) entry which is preliminary data.</text>
</comment>
<dbReference type="SUPFAM" id="SSF56104">
    <property type="entry name" value="SAICAR synthase-like"/>
    <property type="match status" value="1"/>
</dbReference>
<keyword evidence="2 4" id="KW-0808">Transferase</keyword>
<dbReference type="GO" id="GO:0032958">
    <property type="term" value="P:inositol phosphate biosynthetic process"/>
    <property type="evidence" value="ECO:0007669"/>
    <property type="project" value="InterPro"/>
</dbReference>
<dbReference type="GO" id="GO:0005634">
    <property type="term" value="C:nucleus"/>
    <property type="evidence" value="ECO:0007669"/>
    <property type="project" value="TreeGrafter"/>
</dbReference>
<dbReference type="Gene3D" id="3.30.470.160">
    <property type="entry name" value="Inositol polyphosphate kinase"/>
    <property type="match status" value="1"/>
</dbReference>
<feature type="region of interest" description="Disordered" evidence="5">
    <location>
        <begin position="43"/>
        <end position="136"/>
    </location>
</feature>
<dbReference type="Pfam" id="PF03770">
    <property type="entry name" value="IPK"/>
    <property type="match status" value="1"/>
</dbReference>
<dbReference type="AlphaFoldDB" id="A0A9Q5HRA0"/>
<feature type="region of interest" description="Disordered" evidence="5">
    <location>
        <begin position="517"/>
        <end position="626"/>
    </location>
</feature>
<evidence type="ECO:0000256" key="1">
    <source>
        <dbReference type="ARBA" id="ARBA00007374"/>
    </source>
</evidence>
<feature type="compositionally biased region" description="Polar residues" evidence="5">
    <location>
        <begin position="568"/>
        <end position="592"/>
    </location>
</feature>
<gene>
    <name evidence="6" type="ORF">A7U60_g8472</name>
</gene>
<comment type="similarity">
    <text evidence="1 4">Belongs to the inositol phosphokinase (IPK) family.</text>
</comment>
<dbReference type="GO" id="GO:0005737">
    <property type="term" value="C:cytoplasm"/>
    <property type="evidence" value="ECO:0007669"/>
    <property type="project" value="TreeGrafter"/>
</dbReference>
<evidence type="ECO:0000313" key="7">
    <source>
        <dbReference type="Proteomes" id="UP000757232"/>
    </source>
</evidence>
<evidence type="ECO:0000256" key="3">
    <source>
        <dbReference type="ARBA" id="ARBA00022777"/>
    </source>
</evidence>
<feature type="region of interest" description="Disordered" evidence="5">
    <location>
        <begin position="859"/>
        <end position="881"/>
    </location>
</feature>
<feature type="region of interest" description="Disordered" evidence="5">
    <location>
        <begin position="790"/>
        <end position="839"/>
    </location>
</feature>
<evidence type="ECO:0000256" key="2">
    <source>
        <dbReference type="ARBA" id="ARBA00022679"/>
    </source>
</evidence>
<evidence type="ECO:0000313" key="6">
    <source>
        <dbReference type="EMBL" id="OCB84486.1"/>
    </source>
</evidence>
<dbReference type="PANTHER" id="PTHR12400">
    <property type="entry name" value="INOSITOL POLYPHOSPHATE KINASE"/>
    <property type="match status" value="1"/>
</dbReference>
<proteinExistence type="inferred from homology"/>
<dbReference type="EMBL" id="LNZH02000215">
    <property type="protein sequence ID" value="OCB84486.1"/>
    <property type="molecule type" value="Genomic_DNA"/>
</dbReference>
<feature type="compositionally biased region" description="Basic residues" evidence="5">
    <location>
        <begin position="526"/>
        <end position="543"/>
    </location>
</feature>
<evidence type="ECO:0000256" key="5">
    <source>
        <dbReference type="SAM" id="MobiDB-lite"/>
    </source>
</evidence>
<feature type="compositionally biased region" description="Low complexity" evidence="5">
    <location>
        <begin position="52"/>
        <end position="68"/>
    </location>
</feature>
<keyword evidence="3 4" id="KW-0418">Kinase</keyword>
<name>A0A9Q5HRA0_SANBA</name>
<feature type="compositionally biased region" description="Basic and acidic residues" evidence="5">
    <location>
        <begin position="546"/>
        <end position="563"/>
    </location>
</feature>
<dbReference type="GO" id="GO:0000824">
    <property type="term" value="F:inositol-1,4,5,6-tetrakisphosphate 3-kinase activity"/>
    <property type="evidence" value="ECO:0007669"/>
    <property type="project" value="TreeGrafter"/>
</dbReference>
<feature type="region of interest" description="Disordered" evidence="5">
    <location>
        <begin position="416"/>
        <end position="450"/>
    </location>
</feature>
<organism evidence="6 7">
    <name type="scientific">Sanghuangporus baumii</name>
    <name type="common">Phellinus baumii</name>
    <dbReference type="NCBI Taxonomy" id="108892"/>
    <lineage>
        <taxon>Eukaryota</taxon>
        <taxon>Fungi</taxon>
        <taxon>Dikarya</taxon>
        <taxon>Basidiomycota</taxon>
        <taxon>Agaricomycotina</taxon>
        <taxon>Agaricomycetes</taxon>
        <taxon>Hymenochaetales</taxon>
        <taxon>Hymenochaetaceae</taxon>
        <taxon>Sanghuangporus</taxon>
    </lineage>
</organism>
<feature type="compositionally biased region" description="Polar residues" evidence="5">
    <location>
        <begin position="283"/>
        <end position="300"/>
    </location>
</feature>
<protein>
    <recommendedName>
        <fullName evidence="4">Kinase</fullName>
        <ecNumber evidence="4">2.7.-.-</ecNumber>
    </recommendedName>
</protein>
<feature type="compositionally biased region" description="Basic and acidic residues" evidence="5">
    <location>
        <begin position="792"/>
        <end position="804"/>
    </location>
</feature>